<dbReference type="InterPro" id="IPR023214">
    <property type="entry name" value="HAD_sf"/>
</dbReference>
<protein>
    <submittedName>
        <fullName evidence="1">HAD family hydrolase</fullName>
    </submittedName>
</protein>
<dbReference type="PANTHER" id="PTHR43434">
    <property type="entry name" value="PHOSPHOGLYCOLATE PHOSPHATASE"/>
    <property type="match status" value="1"/>
</dbReference>
<dbReference type="GO" id="GO:0006281">
    <property type="term" value="P:DNA repair"/>
    <property type="evidence" value="ECO:0007669"/>
    <property type="project" value="TreeGrafter"/>
</dbReference>
<dbReference type="SUPFAM" id="SSF56784">
    <property type="entry name" value="HAD-like"/>
    <property type="match status" value="1"/>
</dbReference>
<keyword evidence="2" id="KW-1185">Reference proteome</keyword>
<dbReference type="InterPro" id="IPR023198">
    <property type="entry name" value="PGP-like_dom2"/>
</dbReference>
<dbReference type="AlphaFoldDB" id="A0A6L3VZK8"/>
<dbReference type="NCBIfam" id="TIGR01509">
    <property type="entry name" value="HAD-SF-IA-v3"/>
    <property type="match status" value="1"/>
</dbReference>
<organism evidence="1 2">
    <name type="scientific">Actinomadura montaniterrae</name>
    <dbReference type="NCBI Taxonomy" id="1803903"/>
    <lineage>
        <taxon>Bacteria</taxon>
        <taxon>Bacillati</taxon>
        <taxon>Actinomycetota</taxon>
        <taxon>Actinomycetes</taxon>
        <taxon>Streptosporangiales</taxon>
        <taxon>Thermomonosporaceae</taxon>
        <taxon>Actinomadura</taxon>
    </lineage>
</organism>
<proteinExistence type="predicted"/>
<dbReference type="NCBIfam" id="TIGR01549">
    <property type="entry name" value="HAD-SF-IA-v1"/>
    <property type="match status" value="1"/>
</dbReference>
<dbReference type="InterPro" id="IPR036412">
    <property type="entry name" value="HAD-like_sf"/>
</dbReference>
<name>A0A6L3VZK8_9ACTN</name>
<dbReference type="SFLD" id="SFLDG01135">
    <property type="entry name" value="C1.5.6:_HAD__Beta-PGM__Phospha"/>
    <property type="match status" value="1"/>
</dbReference>
<evidence type="ECO:0000313" key="2">
    <source>
        <dbReference type="Proteomes" id="UP000483004"/>
    </source>
</evidence>
<dbReference type="Pfam" id="PF00702">
    <property type="entry name" value="Hydrolase"/>
    <property type="match status" value="1"/>
</dbReference>
<dbReference type="Proteomes" id="UP000483004">
    <property type="component" value="Unassembled WGS sequence"/>
</dbReference>
<dbReference type="GO" id="GO:0005829">
    <property type="term" value="C:cytosol"/>
    <property type="evidence" value="ECO:0007669"/>
    <property type="project" value="TreeGrafter"/>
</dbReference>
<evidence type="ECO:0000313" key="1">
    <source>
        <dbReference type="EMBL" id="KAB2379537.1"/>
    </source>
</evidence>
<dbReference type="Gene3D" id="3.40.50.1000">
    <property type="entry name" value="HAD superfamily/HAD-like"/>
    <property type="match status" value="1"/>
</dbReference>
<dbReference type="InterPro" id="IPR006439">
    <property type="entry name" value="HAD-SF_hydro_IA"/>
</dbReference>
<dbReference type="PRINTS" id="PR00413">
    <property type="entry name" value="HADHALOGNASE"/>
</dbReference>
<dbReference type="EMBL" id="WBMR01000055">
    <property type="protein sequence ID" value="KAB2379537.1"/>
    <property type="molecule type" value="Genomic_DNA"/>
</dbReference>
<comment type="caution">
    <text evidence="1">The sequence shown here is derived from an EMBL/GenBank/DDBJ whole genome shotgun (WGS) entry which is preliminary data.</text>
</comment>
<dbReference type="Gene3D" id="1.10.150.240">
    <property type="entry name" value="Putative phosphatase, domain 2"/>
    <property type="match status" value="1"/>
</dbReference>
<dbReference type="GO" id="GO:0008967">
    <property type="term" value="F:phosphoglycolate phosphatase activity"/>
    <property type="evidence" value="ECO:0007669"/>
    <property type="project" value="TreeGrafter"/>
</dbReference>
<dbReference type="InterPro" id="IPR050155">
    <property type="entry name" value="HAD-like_hydrolase_sf"/>
</dbReference>
<dbReference type="PANTHER" id="PTHR43434:SF16">
    <property type="entry name" value="BLL8046 PROTEIN"/>
    <property type="match status" value="1"/>
</dbReference>
<gene>
    <name evidence="1" type="ORF">F9B16_20075</name>
</gene>
<dbReference type="OrthoDB" id="9793014at2"/>
<accession>A0A6L3VZK8</accession>
<reference evidence="1 2" key="1">
    <citation type="submission" date="2019-09" db="EMBL/GenBank/DDBJ databases">
        <title>Actinomadura physcomitrii sp. nov., a novel actinomycete isolated from moss [Physcomitrium sphaericum (Ludw) Fuernr].</title>
        <authorList>
            <person name="Liu C."/>
            <person name="Zhuang X."/>
        </authorList>
    </citation>
    <scope>NUCLEOTIDE SEQUENCE [LARGE SCALE GENOMIC DNA]</scope>
    <source>
        <strain evidence="1 2">CYP1-1B</strain>
    </source>
</reference>
<dbReference type="SFLD" id="SFLDS00003">
    <property type="entry name" value="Haloacid_Dehalogenase"/>
    <property type="match status" value="1"/>
</dbReference>
<sequence length="224" mass="23650">MIDAVLFDVDGTLVDTNYLHATTWWQAFLQHGHTVPMADVHRAIGMGSDKLLDHLLPSDRDRDADDAIRSAHTALYAQYWTRLKPFDGAADLLRACHRRGGRVVLASSAAVPELKALRAALDADDAIDEATSSSEVGASKPAPDLVELALERAGVPAARAVFVGDTRWDVEAAARAGMPCVGVLTGGWSRDELEEAGAAAVYDAPRALLGDLDGSPLAGAGSRA</sequence>
<dbReference type="SFLD" id="SFLDG01129">
    <property type="entry name" value="C1.5:_HAD__Beta-PGM__Phosphata"/>
    <property type="match status" value="1"/>
</dbReference>
<dbReference type="RefSeq" id="WP_151541633.1">
    <property type="nucleotide sequence ID" value="NZ_WBMR01000055.1"/>
</dbReference>
<keyword evidence="1" id="KW-0378">Hydrolase</keyword>